<dbReference type="Gene3D" id="3.40.50.2000">
    <property type="entry name" value="Glycogen Phosphorylase B"/>
    <property type="match status" value="1"/>
</dbReference>
<dbReference type="SUPFAM" id="SSF53756">
    <property type="entry name" value="UDP-Glycosyltransferase/glycogen phosphorylase"/>
    <property type="match status" value="1"/>
</dbReference>
<dbReference type="AlphaFoldDB" id="A0A5N5NEM0"/>
<reference evidence="2" key="1">
    <citation type="journal article" date="2019" name="Gigascience">
        <title>De novo genome assembly of the endangered Acer yangbiense, a plant species with extremely small populations endemic to Yunnan Province, China.</title>
        <authorList>
            <person name="Yang J."/>
            <person name="Wariss H.M."/>
            <person name="Tao L."/>
            <person name="Zhang R."/>
            <person name="Yun Q."/>
            <person name="Hollingsworth P."/>
            <person name="Dao Z."/>
            <person name="Luo G."/>
            <person name="Guo H."/>
            <person name="Ma Y."/>
            <person name="Sun W."/>
        </authorList>
    </citation>
    <scope>NUCLEOTIDE SEQUENCE [LARGE SCALE GENOMIC DNA]</scope>
    <source>
        <strain evidence="2">cv. br00</strain>
    </source>
</reference>
<proteinExistence type="predicted"/>
<evidence type="ECO:0000313" key="1">
    <source>
        <dbReference type="EMBL" id="KAB5565113.1"/>
    </source>
</evidence>
<gene>
    <name evidence="1" type="ORF">DKX38_005167</name>
</gene>
<sequence length="68" mass="7505">MVEISSVCLQNALSECTNADGILLNTVEELDNMGLAYFRRKIGKPVWAIGPVLLSNRSHDQATITTER</sequence>
<organism evidence="1 2">
    <name type="scientific">Salix brachista</name>
    <dbReference type="NCBI Taxonomy" id="2182728"/>
    <lineage>
        <taxon>Eukaryota</taxon>
        <taxon>Viridiplantae</taxon>
        <taxon>Streptophyta</taxon>
        <taxon>Embryophyta</taxon>
        <taxon>Tracheophyta</taxon>
        <taxon>Spermatophyta</taxon>
        <taxon>Magnoliopsida</taxon>
        <taxon>eudicotyledons</taxon>
        <taxon>Gunneridae</taxon>
        <taxon>Pentapetalae</taxon>
        <taxon>rosids</taxon>
        <taxon>fabids</taxon>
        <taxon>Malpighiales</taxon>
        <taxon>Salicaceae</taxon>
        <taxon>Saliceae</taxon>
        <taxon>Salix</taxon>
    </lineage>
</organism>
<name>A0A5N5NEM0_9ROSI</name>
<comment type="caution">
    <text evidence="1">The sequence shown here is derived from an EMBL/GenBank/DDBJ whole genome shotgun (WGS) entry which is preliminary data.</text>
</comment>
<keyword evidence="2" id="KW-1185">Reference proteome</keyword>
<dbReference type="Proteomes" id="UP000326939">
    <property type="component" value="Chromosome 3"/>
</dbReference>
<protein>
    <submittedName>
        <fullName evidence="1">Uncharacterized protein</fullName>
    </submittedName>
</protein>
<accession>A0A5N5NEM0</accession>
<dbReference type="EMBL" id="VDCV01000003">
    <property type="protein sequence ID" value="KAB5565113.1"/>
    <property type="molecule type" value="Genomic_DNA"/>
</dbReference>
<evidence type="ECO:0000313" key="2">
    <source>
        <dbReference type="Proteomes" id="UP000326939"/>
    </source>
</evidence>